<protein>
    <submittedName>
        <fullName evidence="1">Uncharacterized protein</fullName>
    </submittedName>
</protein>
<dbReference type="Proteomes" id="UP001162162">
    <property type="component" value="Unassembled WGS sequence"/>
</dbReference>
<dbReference type="AlphaFoldDB" id="A0AAV8XAW3"/>
<sequence length="76" mass="8705">MPTIPGLKRRMLNSPNHLVSFQEEVNDVKREIKNEVKSEIKVEDDVKTVDNPLAKLTPLMPLKDSKEDKFESLMIG</sequence>
<evidence type="ECO:0000313" key="2">
    <source>
        <dbReference type="Proteomes" id="UP001162162"/>
    </source>
</evidence>
<reference evidence="1" key="1">
    <citation type="journal article" date="2023" name="Insect Mol. Biol.">
        <title>Genome sequencing provides insights into the evolution of gene families encoding plant cell wall-degrading enzymes in longhorned beetles.</title>
        <authorList>
            <person name="Shin N.R."/>
            <person name="Okamura Y."/>
            <person name="Kirsch R."/>
            <person name="Pauchet Y."/>
        </authorList>
    </citation>
    <scope>NUCLEOTIDE SEQUENCE</scope>
    <source>
        <strain evidence="1">AMC_N1</strain>
    </source>
</reference>
<gene>
    <name evidence="1" type="ORF">NQ318_019545</name>
</gene>
<comment type="caution">
    <text evidence="1">The sequence shown here is derived from an EMBL/GenBank/DDBJ whole genome shotgun (WGS) entry which is preliminary data.</text>
</comment>
<evidence type="ECO:0000313" key="1">
    <source>
        <dbReference type="EMBL" id="KAJ8935561.1"/>
    </source>
</evidence>
<organism evidence="1 2">
    <name type="scientific">Aromia moschata</name>
    <dbReference type="NCBI Taxonomy" id="1265417"/>
    <lineage>
        <taxon>Eukaryota</taxon>
        <taxon>Metazoa</taxon>
        <taxon>Ecdysozoa</taxon>
        <taxon>Arthropoda</taxon>
        <taxon>Hexapoda</taxon>
        <taxon>Insecta</taxon>
        <taxon>Pterygota</taxon>
        <taxon>Neoptera</taxon>
        <taxon>Endopterygota</taxon>
        <taxon>Coleoptera</taxon>
        <taxon>Polyphaga</taxon>
        <taxon>Cucujiformia</taxon>
        <taxon>Chrysomeloidea</taxon>
        <taxon>Cerambycidae</taxon>
        <taxon>Cerambycinae</taxon>
        <taxon>Callichromatini</taxon>
        <taxon>Aromia</taxon>
    </lineage>
</organism>
<dbReference type="EMBL" id="JAPWTK010000865">
    <property type="protein sequence ID" value="KAJ8935561.1"/>
    <property type="molecule type" value="Genomic_DNA"/>
</dbReference>
<accession>A0AAV8XAW3</accession>
<name>A0AAV8XAW3_9CUCU</name>
<proteinExistence type="predicted"/>
<keyword evidence="2" id="KW-1185">Reference proteome</keyword>